<feature type="region of interest" description="Disordered" evidence="1">
    <location>
        <begin position="38"/>
        <end position="71"/>
    </location>
</feature>
<accession>A0A8K2A220</accession>
<dbReference type="PANTHER" id="PTHR10098:SF112">
    <property type="entry name" value="SLR0380 PROTEIN"/>
    <property type="match status" value="1"/>
</dbReference>
<dbReference type="Proteomes" id="UP000607397">
    <property type="component" value="Unassembled WGS sequence"/>
</dbReference>
<dbReference type="RefSeq" id="WP_161826539.1">
    <property type="nucleotide sequence ID" value="NZ_WVIC01000039.1"/>
</dbReference>
<evidence type="ECO:0000313" key="3">
    <source>
        <dbReference type="EMBL" id="NCJ08062.1"/>
    </source>
</evidence>
<dbReference type="AlphaFoldDB" id="A0A8K2A220"/>
<name>A0A8K2A220_9CYAN</name>
<protein>
    <submittedName>
        <fullName evidence="3">CHAT domain-containing protein</fullName>
    </submittedName>
</protein>
<gene>
    <name evidence="3" type="ORF">GS597_16410</name>
</gene>
<dbReference type="EMBL" id="WVIC01000039">
    <property type="protein sequence ID" value="NCJ08062.1"/>
    <property type="molecule type" value="Genomic_DNA"/>
</dbReference>
<evidence type="ECO:0000256" key="1">
    <source>
        <dbReference type="SAM" id="MobiDB-lite"/>
    </source>
</evidence>
<feature type="compositionally biased region" description="Basic and acidic residues" evidence="1">
    <location>
        <begin position="52"/>
        <end position="65"/>
    </location>
</feature>
<evidence type="ECO:0000313" key="4">
    <source>
        <dbReference type="Proteomes" id="UP000607397"/>
    </source>
</evidence>
<feature type="domain" description="CHAT" evidence="2">
    <location>
        <begin position="247"/>
        <end position="547"/>
    </location>
</feature>
<sequence length="549" mass="60811">MPWFPQSLSASLLLSALIGTGVPNVALAQFSIGPTRISPRLGQSFPSNQDGPSREFPDRGREPSRRRPGGSLLFDFRLPILTNPRPQPPTSPFDAVSGSRTQFESRFQQADPEMALRMFEALQIREYERAFDLEFQRLLPGVEDIARTLAQRAQETGQRGALVQIVVLQNEVHLLMVPPQASPVAQLQPVQIAASELPSGLLAQAQPPVVIRQVLTDVGQARLQQVIAQFRREISDPAKIHTQSYRPAAQQLYQWLVAPLEPHLRANQIDTLLFSMDDGLRTTPMAALHDGQQFLIQKYGVALLPSFGWTETRKINLARHSILAMGISEGRDGLAPLPAVPVELHTVTQKLWQGQGTVALNEASTLENLRDLHRQTHFGIIHLATHAELMPGAIDNSFIQFWDDRLTLRQLRQLSKDLAWNTIPAVELLVLSACDTALGSKDAELGFAGSALNAGVRSTVASLWAINDRATLGLMSHFYAHLRTAPTKSEAMRQTQLAMLSGEVQVVNNQLRLASSQWIALPPELVSQHSLQFAHPYFWSGYTVIGNWN</sequence>
<reference evidence="3" key="1">
    <citation type="submission" date="2019-12" db="EMBL/GenBank/DDBJ databases">
        <title>High-Quality draft genome sequences of three cyanobacteria isolated from the limestone walls of the Old Cathedral of Coimbra.</title>
        <authorList>
            <person name="Tiago I."/>
            <person name="Soares F."/>
            <person name="Portugal A."/>
        </authorList>
    </citation>
    <scope>NUCLEOTIDE SEQUENCE [LARGE SCALE GENOMIC DNA]</scope>
    <source>
        <strain evidence="3">C</strain>
    </source>
</reference>
<dbReference type="InterPro" id="IPR024983">
    <property type="entry name" value="CHAT_dom"/>
</dbReference>
<evidence type="ECO:0000259" key="2">
    <source>
        <dbReference type="Pfam" id="PF12770"/>
    </source>
</evidence>
<organism evidence="3 4">
    <name type="scientific">Petrachloros mirabilis ULC683</name>
    <dbReference type="NCBI Taxonomy" id="2781853"/>
    <lineage>
        <taxon>Bacteria</taxon>
        <taxon>Bacillati</taxon>
        <taxon>Cyanobacteriota</taxon>
        <taxon>Cyanophyceae</taxon>
        <taxon>Synechococcales</taxon>
        <taxon>Petrachlorosaceae</taxon>
        <taxon>Petrachloros</taxon>
        <taxon>Petrachloros mirabilis</taxon>
    </lineage>
</organism>
<proteinExistence type="predicted"/>
<dbReference type="Pfam" id="PF12770">
    <property type="entry name" value="CHAT"/>
    <property type="match status" value="1"/>
</dbReference>
<keyword evidence="4" id="KW-1185">Reference proteome</keyword>
<dbReference type="PANTHER" id="PTHR10098">
    <property type="entry name" value="RAPSYN-RELATED"/>
    <property type="match status" value="1"/>
</dbReference>
<comment type="caution">
    <text evidence="3">The sequence shown here is derived from an EMBL/GenBank/DDBJ whole genome shotgun (WGS) entry which is preliminary data.</text>
</comment>